<feature type="domain" description="Secretion system C-terminal sorting" evidence="2">
    <location>
        <begin position="1034"/>
        <end position="1104"/>
    </location>
</feature>
<evidence type="ECO:0000259" key="2">
    <source>
        <dbReference type="Pfam" id="PF18962"/>
    </source>
</evidence>
<keyword evidence="1" id="KW-0732">Signal</keyword>
<dbReference type="SUPFAM" id="SSF55486">
    <property type="entry name" value="Metalloproteases ('zincins'), catalytic domain"/>
    <property type="match status" value="1"/>
</dbReference>
<feature type="chain" id="PRO_5013026136" description="Secretion system C-terminal sorting domain-containing protein" evidence="1">
    <location>
        <begin position="20"/>
        <end position="1111"/>
    </location>
</feature>
<accession>A0A1V9G6E9</accession>
<organism evidence="3 4">
    <name type="scientific">Niastella populi</name>
    <dbReference type="NCBI Taxonomy" id="550983"/>
    <lineage>
        <taxon>Bacteria</taxon>
        <taxon>Pseudomonadati</taxon>
        <taxon>Bacteroidota</taxon>
        <taxon>Chitinophagia</taxon>
        <taxon>Chitinophagales</taxon>
        <taxon>Chitinophagaceae</taxon>
        <taxon>Niastella</taxon>
    </lineage>
</organism>
<dbReference type="OrthoDB" id="9792152at2"/>
<dbReference type="NCBIfam" id="TIGR04183">
    <property type="entry name" value="Por_Secre_tail"/>
    <property type="match status" value="1"/>
</dbReference>
<dbReference type="InterPro" id="IPR026444">
    <property type="entry name" value="Secre_tail"/>
</dbReference>
<comment type="caution">
    <text evidence="3">The sequence shown here is derived from an EMBL/GenBank/DDBJ whole genome shotgun (WGS) entry which is preliminary data.</text>
</comment>
<name>A0A1V9G6E9_9BACT</name>
<dbReference type="Gene3D" id="3.40.390.10">
    <property type="entry name" value="Collagenase (Catalytic Domain)"/>
    <property type="match status" value="1"/>
</dbReference>
<dbReference type="InterPro" id="IPR013783">
    <property type="entry name" value="Ig-like_fold"/>
</dbReference>
<dbReference type="Proteomes" id="UP000192276">
    <property type="component" value="Unassembled WGS sequence"/>
</dbReference>
<dbReference type="Pfam" id="PF13583">
    <property type="entry name" value="Reprolysin_4"/>
    <property type="match status" value="1"/>
</dbReference>
<evidence type="ECO:0000256" key="1">
    <source>
        <dbReference type="SAM" id="SignalP"/>
    </source>
</evidence>
<keyword evidence="4" id="KW-1185">Reference proteome</keyword>
<gene>
    <name evidence="3" type="ORF">A4R26_14070</name>
</gene>
<dbReference type="STRING" id="550983.A4R26_14070"/>
<feature type="signal peptide" evidence="1">
    <location>
        <begin position="1"/>
        <end position="19"/>
    </location>
</feature>
<dbReference type="Pfam" id="PF18962">
    <property type="entry name" value="Por_Secre_tail"/>
    <property type="match status" value="1"/>
</dbReference>
<proteinExistence type="predicted"/>
<dbReference type="RefSeq" id="WP_081162967.1">
    <property type="nucleotide sequence ID" value="NZ_LWBP01000056.1"/>
</dbReference>
<protein>
    <recommendedName>
        <fullName evidence="2">Secretion system C-terminal sorting domain-containing protein</fullName>
    </recommendedName>
</protein>
<evidence type="ECO:0000313" key="4">
    <source>
        <dbReference type="Proteomes" id="UP000192276"/>
    </source>
</evidence>
<dbReference type="InterPro" id="IPR024079">
    <property type="entry name" value="MetalloPept_cat_dom_sf"/>
</dbReference>
<dbReference type="Gene3D" id="2.60.40.10">
    <property type="entry name" value="Immunoglobulins"/>
    <property type="match status" value="1"/>
</dbReference>
<sequence length="1111" mass="117120">MRRLLLLLATSLPILHATAQDGLWSPVSKSVIQPYLNGRSAVSAIPVKYELVKLNRTKMQQLQLQAPLVKPGIRSSISPVRVTLPLPVNGKTLSSAFTESPVLSDALAKQLTGFKTYELKDPVTHGIQGRLTITEHGVTGFIFSENGNAYISPVSPDFPDVHMVYYVKDIPFTQPLLCNVKEELEQKNNGRVEAVLAGDCQLRNYRLAIAVTGEYTTWAGGTQAQALTHIGILVNDVTAIYERDAGITFTLVSDNSIIFTDAATDPYPTEGFPSGTTLTTNHTIINAALGNGNYDEGLVLNNGWNGGLAALGVVCNNSFKGRGAAGLTFGTGANPTPGPQGPVFVGTVAHEMAHQFNVTHTMSATNGGCSGNVTASTAYEPGGGSTIMAYAGVCSGNSYQNNSDLYFHGGSILQMMDYAINNATCRTPTAMSNAAPTVSVPAASYTIPVSTPFMLTATGADANANTLSYNWEQMDANVTTTAPPSSTATGGPNFRSYPLSTSSTRVFPRLADIVSGAATTYEVLPSVTRTMNFQVMVRDAASGGGCTANTNVAVNTNAAAGPFIVTSQNTASNWTANGSNTETVTWNVAGSNTAPVSCSNVDIIFSTDGGVTFTDTLLANTANDGTENITVPSLPTSIGRIMVKARDNIFFNINTADITITSSCLANGASFSPGTSVTGVAGDPSLNLSLSPNYGSPVTISGSLRDTDPTANLTVVNTATNGCIQFGNVFQYDTYRFTPSVSGSYTFTRIGGTGLQVFNLYSDNFVPGSPCTNFINSSGRYNGLVNFVSNYSATLTAGTYYTMAVGTFDNGSPNLPSDYTINVTGPGALFNNTPNPGAGFTYTYVIVDNATGLIKAFDAGADLSNAADYPIGTSYSVYGLSHSTGISAATFTSYIGTSFTTFRNDVLYNPATLCSSLASTVVPVTITSVLFSQSLQLKAGKAGKVVNLKWSAASPNISHFEIWRSANNSDFNELVGTMQAHDNDGASIEYALNDNTPMTAWNYYRLKQVDKDGSSTLSNIAGVNMQKNASALSVYPNPVRSSFTLSYNAPKVETVNVRIFNSTGSLVYQNSLSAQTGDNQYTIPAAILPKGIYVVQVVSSGDSYNARFVKE</sequence>
<dbReference type="GO" id="GO:0008237">
    <property type="term" value="F:metallopeptidase activity"/>
    <property type="evidence" value="ECO:0007669"/>
    <property type="project" value="InterPro"/>
</dbReference>
<reference evidence="4" key="1">
    <citation type="submission" date="2016-04" db="EMBL/GenBank/DDBJ databases">
        <authorList>
            <person name="Chen L."/>
            <person name="Zhuang W."/>
            <person name="Wang G."/>
        </authorList>
    </citation>
    <scope>NUCLEOTIDE SEQUENCE [LARGE SCALE GENOMIC DNA]</scope>
    <source>
        <strain evidence="4">208</strain>
    </source>
</reference>
<dbReference type="EMBL" id="LWBP01000056">
    <property type="protein sequence ID" value="OQP66211.1"/>
    <property type="molecule type" value="Genomic_DNA"/>
</dbReference>
<dbReference type="AlphaFoldDB" id="A0A1V9G6E9"/>
<evidence type="ECO:0000313" key="3">
    <source>
        <dbReference type="EMBL" id="OQP66211.1"/>
    </source>
</evidence>